<feature type="binding site" evidence="4">
    <location>
        <position position="225"/>
    </location>
    <ligand>
        <name>Mg(2+)</name>
        <dbReference type="ChEBI" id="CHEBI:18420"/>
        <label>2</label>
    </ligand>
</feature>
<dbReference type="HAMAP" id="MF_02095">
    <property type="entry name" value="CysQ"/>
    <property type="match status" value="1"/>
</dbReference>
<feature type="binding site" evidence="4">
    <location>
        <begin position="88"/>
        <end position="91"/>
    </location>
    <ligand>
        <name>substrate</name>
    </ligand>
</feature>
<dbReference type="InterPro" id="IPR020583">
    <property type="entry name" value="Inositol_monoP_metal-BS"/>
</dbReference>
<comment type="catalytic activity">
    <reaction evidence="1 4">
        <text>adenosine 3',5'-bisphosphate + H2O = AMP + phosphate</text>
        <dbReference type="Rhea" id="RHEA:10040"/>
        <dbReference type="ChEBI" id="CHEBI:15377"/>
        <dbReference type="ChEBI" id="CHEBI:43474"/>
        <dbReference type="ChEBI" id="CHEBI:58343"/>
        <dbReference type="ChEBI" id="CHEBI:456215"/>
        <dbReference type="EC" id="3.1.3.7"/>
    </reaction>
</comment>
<evidence type="ECO:0000256" key="1">
    <source>
        <dbReference type="ARBA" id="ARBA00001625"/>
    </source>
</evidence>
<dbReference type="PANTHER" id="PTHR43028:SF5">
    <property type="entry name" value="3'(2'),5'-BISPHOSPHATE NUCLEOTIDASE 1"/>
    <property type="match status" value="1"/>
</dbReference>
<dbReference type="Gene3D" id="3.40.190.80">
    <property type="match status" value="1"/>
</dbReference>
<feature type="binding site" evidence="5">
    <location>
        <position position="86"/>
    </location>
    <ligand>
        <name>Mg(2+)</name>
        <dbReference type="ChEBI" id="CHEBI:18420"/>
        <label>1</label>
        <note>catalytic</note>
    </ligand>
</feature>
<dbReference type="CDD" id="cd01638">
    <property type="entry name" value="CysQ"/>
    <property type="match status" value="1"/>
</dbReference>
<comment type="similarity">
    <text evidence="4">Belongs to the inositol monophosphatase superfamily. CysQ family.</text>
</comment>
<dbReference type="GO" id="GO:0050427">
    <property type="term" value="P:3'-phosphoadenosine 5'-phosphosulfate metabolic process"/>
    <property type="evidence" value="ECO:0007669"/>
    <property type="project" value="TreeGrafter"/>
</dbReference>
<evidence type="ECO:0000256" key="3">
    <source>
        <dbReference type="ARBA" id="ARBA00022842"/>
    </source>
</evidence>
<keyword evidence="3 4" id="KW-0460">Magnesium</keyword>
<feature type="binding site" evidence="4">
    <location>
        <position position="66"/>
    </location>
    <ligand>
        <name>Mg(2+)</name>
        <dbReference type="ChEBI" id="CHEBI:18420"/>
        <label>1</label>
    </ligand>
</feature>
<dbReference type="EMBL" id="RAPN01000001">
    <property type="protein sequence ID" value="RKD90763.1"/>
    <property type="molecule type" value="Genomic_DNA"/>
</dbReference>
<dbReference type="Pfam" id="PF00459">
    <property type="entry name" value="Inositol_P"/>
    <property type="match status" value="1"/>
</dbReference>
<dbReference type="NCBIfam" id="TIGR01331">
    <property type="entry name" value="bisphos_cysQ"/>
    <property type="match status" value="1"/>
</dbReference>
<proteinExistence type="inferred from homology"/>
<dbReference type="InterPro" id="IPR000760">
    <property type="entry name" value="Inositol_monophosphatase-like"/>
</dbReference>
<feature type="binding site" evidence="5">
    <location>
        <position position="66"/>
    </location>
    <ligand>
        <name>Mg(2+)</name>
        <dbReference type="ChEBI" id="CHEBI:18420"/>
        <label>1</label>
        <note>catalytic</note>
    </ligand>
</feature>
<evidence type="ECO:0000313" key="7">
    <source>
        <dbReference type="Proteomes" id="UP000283387"/>
    </source>
</evidence>
<keyword evidence="4" id="KW-0378">Hydrolase</keyword>
<feature type="binding site" evidence="5">
    <location>
        <position position="89"/>
    </location>
    <ligand>
        <name>Mg(2+)</name>
        <dbReference type="ChEBI" id="CHEBI:18420"/>
        <label>1</label>
        <note>catalytic</note>
    </ligand>
</feature>
<name>A0A419W5M7_9BACT</name>
<keyword evidence="4" id="KW-1003">Cell membrane</keyword>
<feature type="binding site" evidence="5">
    <location>
        <position position="88"/>
    </location>
    <ligand>
        <name>Mg(2+)</name>
        <dbReference type="ChEBI" id="CHEBI:18420"/>
        <label>1</label>
        <note>catalytic</note>
    </ligand>
</feature>
<feature type="binding site" evidence="4">
    <location>
        <position position="225"/>
    </location>
    <ligand>
        <name>substrate</name>
    </ligand>
</feature>
<dbReference type="GO" id="GO:0000287">
    <property type="term" value="F:magnesium ion binding"/>
    <property type="evidence" value="ECO:0007669"/>
    <property type="project" value="UniProtKB-UniRule"/>
</dbReference>
<comment type="cofactor">
    <cofactor evidence="4 5">
        <name>Mg(2+)</name>
        <dbReference type="ChEBI" id="CHEBI:18420"/>
    </cofactor>
</comment>
<keyword evidence="2 4" id="KW-0479">Metal-binding</keyword>
<protein>
    <recommendedName>
        <fullName evidence="4">3'(2'),5'-bisphosphate nucleotidase CysQ</fullName>
        <ecNumber evidence="4">3.1.3.7</ecNumber>
    </recommendedName>
    <alternativeName>
        <fullName evidence="4">3'(2'),5-bisphosphonucleoside 3'(2')-phosphohydrolase</fullName>
    </alternativeName>
    <alternativeName>
        <fullName evidence="4">3'-phosphoadenosine 5'-phosphate phosphatase</fullName>
        <shortName evidence="4">PAP phosphatase</shortName>
    </alternativeName>
</protein>
<feature type="binding site" evidence="4">
    <location>
        <position position="86"/>
    </location>
    <ligand>
        <name>Mg(2+)</name>
        <dbReference type="ChEBI" id="CHEBI:18420"/>
        <label>2</label>
    </ligand>
</feature>
<dbReference type="OrthoDB" id="9772456at2"/>
<comment type="subcellular location">
    <subcellularLocation>
        <location evidence="4">Cell membrane</location>
        <topology evidence="4">Peripheral membrane protein</topology>
        <orientation evidence="4">Cytoplasmic side</orientation>
    </subcellularLocation>
</comment>
<feature type="binding site" evidence="4">
    <location>
        <position position="89"/>
    </location>
    <ligand>
        <name>Mg(2+)</name>
        <dbReference type="ChEBI" id="CHEBI:18420"/>
        <label>2</label>
    </ligand>
</feature>
<dbReference type="Proteomes" id="UP000283387">
    <property type="component" value="Unassembled WGS sequence"/>
</dbReference>
<evidence type="ECO:0000256" key="2">
    <source>
        <dbReference type="ARBA" id="ARBA00022723"/>
    </source>
</evidence>
<dbReference type="RefSeq" id="WP_120272137.1">
    <property type="nucleotide sequence ID" value="NZ_RAPN01000001.1"/>
</dbReference>
<feature type="binding site" evidence="5">
    <location>
        <position position="225"/>
    </location>
    <ligand>
        <name>Mg(2+)</name>
        <dbReference type="ChEBI" id="CHEBI:18420"/>
        <label>1</label>
        <note>catalytic</note>
    </ligand>
</feature>
<keyword evidence="7" id="KW-1185">Reference proteome</keyword>
<sequence length="264" mass="29650">MQEYLSICLEAAIKAGQEIRSIYNSRHQRLQVEFKANLTPLTNADKRSHATITELLESTGLPVLSEEGENVDYDVRKNWQKFWLIDPLDGTKEFIKRNGEFTVNIALIEDCQAKLGVIYAPISGELYWGGENIGAWKANCFDCPDNLNDFLQAAQRLPLNEKSKRLRVVGSRSFKTAETQQYINELRSGNRKIEFITMGSSLKICLIAEGKADVYPRLGPSMEWDTAAGQAIVTAAGKSLTLLDHATPLQYNKQDLTNPFFIVS</sequence>
<evidence type="ECO:0000256" key="5">
    <source>
        <dbReference type="PIRSR" id="PIRSR600760-2"/>
    </source>
</evidence>
<accession>A0A419W5M7</accession>
<dbReference type="InterPro" id="IPR050725">
    <property type="entry name" value="CysQ/Inositol_MonoPase"/>
</dbReference>
<reference evidence="6 7" key="1">
    <citation type="submission" date="2018-09" db="EMBL/GenBank/DDBJ databases">
        <title>Genomic Encyclopedia of Archaeal and Bacterial Type Strains, Phase II (KMG-II): from individual species to whole genera.</title>
        <authorList>
            <person name="Goeker M."/>
        </authorList>
    </citation>
    <scope>NUCLEOTIDE SEQUENCE [LARGE SCALE GENOMIC DNA]</scope>
    <source>
        <strain evidence="6 7">DSM 27148</strain>
    </source>
</reference>
<dbReference type="PROSITE" id="PS00629">
    <property type="entry name" value="IMP_1"/>
    <property type="match status" value="1"/>
</dbReference>
<dbReference type="AlphaFoldDB" id="A0A419W5M7"/>
<comment type="caution">
    <text evidence="6">The sequence shown here is derived from an EMBL/GenBank/DDBJ whole genome shotgun (WGS) entry which is preliminary data.</text>
</comment>
<feature type="binding site" evidence="4">
    <location>
        <position position="66"/>
    </location>
    <ligand>
        <name>substrate</name>
    </ligand>
</feature>
<comment type="function">
    <text evidence="4">Converts adenosine-3',5'-bisphosphate (PAP) to AMP.</text>
</comment>
<dbReference type="GO" id="GO:0000103">
    <property type="term" value="P:sulfate assimilation"/>
    <property type="evidence" value="ECO:0007669"/>
    <property type="project" value="TreeGrafter"/>
</dbReference>
<dbReference type="EC" id="3.1.3.7" evidence="4"/>
<feature type="binding site" evidence="4">
    <location>
        <position position="88"/>
    </location>
    <ligand>
        <name>Mg(2+)</name>
        <dbReference type="ChEBI" id="CHEBI:18420"/>
        <label>1</label>
    </ligand>
</feature>
<gene>
    <name evidence="4" type="primary">cysQ</name>
    <name evidence="6" type="ORF">BC643_1106</name>
</gene>
<evidence type="ECO:0000313" key="6">
    <source>
        <dbReference type="EMBL" id="RKD90763.1"/>
    </source>
</evidence>
<organism evidence="6 7">
    <name type="scientific">Mangrovibacterium diazotrophicum</name>
    <dbReference type="NCBI Taxonomy" id="1261403"/>
    <lineage>
        <taxon>Bacteria</taxon>
        <taxon>Pseudomonadati</taxon>
        <taxon>Bacteroidota</taxon>
        <taxon>Bacteroidia</taxon>
        <taxon>Marinilabiliales</taxon>
        <taxon>Prolixibacteraceae</taxon>
        <taxon>Mangrovibacterium</taxon>
    </lineage>
</organism>
<dbReference type="InterPro" id="IPR006240">
    <property type="entry name" value="CysQ"/>
</dbReference>
<dbReference type="SUPFAM" id="SSF56655">
    <property type="entry name" value="Carbohydrate phosphatase"/>
    <property type="match status" value="1"/>
</dbReference>
<evidence type="ECO:0000256" key="4">
    <source>
        <dbReference type="HAMAP-Rule" id="MF_02095"/>
    </source>
</evidence>
<feature type="binding site" evidence="4">
    <location>
        <position position="86"/>
    </location>
    <ligand>
        <name>Mg(2+)</name>
        <dbReference type="ChEBI" id="CHEBI:18420"/>
        <label>1</label>
    </ligand>
</feature>
<dbReference type="GO" id="GO:0005886">
    <property type="term" value="C:plasma membrane"/>
    <property type="evidence" value="ECO:0007669"/>
    <property type="project" value="UniProtKB-SubCell"/>
</dbReference>
<dbReference type="Gene3D" id="3.30.540.10">
    <property type="entry name" value="Fructose-1,6-Bisphosphatase, subunit A, domain 1"/>
    <property type="match status" value="1"/>
</dbReference>
<dbReference type="GO" id="GO:0008441">
    <property type="term" value="F:3'(2'),5'-bisphosphate nucleotidase activity"/>
    <property type="evidence" value="ECO:0007669"/>
    <property type="project" value="UniProtKB-UniRule"/>
</dbReference>
<dbReference type="PANTHER" id="PTHR43028">
    <property type="entry name" value="3'(2'),5'-BISPHOSPHATE NUCLEOTIDASE 1"/>
    <property type="match status" value="1"/>
</dbReference>
<keyword evidence="4" id="KW-0472">Membrane</keyword>